<reference evidence="3 4" key="1">
    <citation type="journal article" date="2016" name="Nat. Commun.">
        <title>Thousands of microbial genomes shed light on interconnected biogeochemical processes in an aquifer system.</title>
        <authorList>
            <person name="Anantharaman K."/>
            <person name="Brown C.T."/>
            <person name="Hug L.A."/>
            <person name="Sharon I."/>
            <person name="Castelle C.J."/>
            <person name="Probst A.J."/>
            <person name="Thomas B.C."/>
            <person name="Singh A."/>
            <person name="Wilkins M.J."/>
            <person name="Karaoz U."/>
            <person name="Brodie E.L."/>
            <person name="Williams K.H."/>
            <person name="Hubbard S.S."/>
            <person name="Banfield J.F."/>
        </authorList>
    </citation>
    <scope>NUCLEOTIDE SEQUENCE [LARGE SCALE GENOMIC DNA]</scope>
</reference>
<accession>A0A1G1KSA9</accession>
<dbReference type="Pfam" id="PF13173">
    <property type="entry name" value="AAA_14"/>
    <property type="match status" value="1"/>
</dbReference>
<dbReference type="EMBL" id="MHFR01000063">
    <property type="protein sequence ID" value="OGW95439.1"/>
    <property type="molecule type" value="Genomic_DNA"/>
</dbReference>
<dbReference type="PANTHER" id="PTHR43566:SF2">
    <property type="entry name" value="DUF4143 DOMAIN-CONTAINING PROTEIN"/>
    <property type="match status" value="1"/>
</dbReference>
<evidence type="ECO:0000259" key="1">
    <source>
        <dbReference type="Pfam" id="PF13173"/>
    </source>
</evidence>
<proteinExistence type="predicted"/>
<feature type="domain" description="AAA" evidence="1">
    <location>
        <begin position="19"/>
        <end position="136"/>
    </location>
</feature>
<evidence type="ECO:0008006" key="5">
    <source>
        <dbReference type="Google" id="ProtNLM"/>
    </source>
</evidence>
<dbReference type="Pfam" id="PF13635">
    <property type="entry name" value="DUF4143"/>
    <property type="match status" value="1"/>
</dbReference>
<sequence length="389" mass="43675">MAYIHRTIEKMLLRASHNFPALILTGPRRSGKTTVLKRFFGKASYYLLEDPDIIAQVKADPRAFLDRIKLPVILDEIQNVPELLNYIRTRVDGAPRKTGQWFITGSQEMSLMKGVSESMAGRAAIFHLLPFSIEETEKVSLICGAFPEVISRPAAHRDWFRSYIQTYLERDVRSISSIRNLSTFRRFLALLASRTGQVLNKTDLAAPLGVSIPTIAEWLNILEVTAQIILVPPFYENFGKRLIKSPKIYFMDSGLICYLLGIETEAMLHSSPFFGPIFESFVASEIVKHQVNHGKEKALYYFRDQQGLEVDFVVSRGNNQLILLEAKASKTVWPGDAAKMLTLRKSISKYSSDLYVIHLPSKQMPGTGVVNTGVGAIAFDKISSILSAK</sequence>
<protein>
    <recommendedName>
        <fullName evidence="5">AAA family ATPase</fullName>
    </recommendedName>
</protein>
<dbReference type="Proteomes" id="UP000178187">
    <property type="component" value="Unassembled WGS sequence"/>
</dbReference>
<dbReference type="InterPro" id="IPR025420">
    <property type="entry name" value="DUF4143"/>
</dbReference>
<evidence type="ECO:0000313" key="3">
    <source>
        <dbReference type="EMBL" id="OGW95439.1"/>
    </source>
</evidence>
<comment type="caution">
    <text evidence="3">The sequence shown here is derived from an EMBL/GenBank/DDBJ whole genome shotgun (WGS) entry which is preliminary data.</text>
</comment>
<dbReference type="SUPFAM" id="SSF52540">
    <property type="entry name" value="P-loop containing nucleoside triphosphate hydrolases"/>
    <property type="match status" value="1"/>
</dbReference>
<name>A0A1G1KSA9_9BACT</name>
<dbReference type="AlphaFoldDB" id="A0A1G1KSA9"/>
<evidence type="ECO:0000259" key="2">
    <source>
        <dbReference type="Pfam" id="PF13635"/>
    </source>
</evidence>
<dbReference type="InterPro" id="IPR041682">
    <property type="entry name" value="AAA_14"/>
</dbReference>
<organism evidence="3 4">
    <name type="scientific">Candidatus Danuiimicrobium aquiferis</name>
    <dbReference type="NCBI Taxonomy" id="1801832"/>
    <lineage>
        <taxon>Bacteria</taxon>
        <taxon>Pseudomonadati</taxon>
        <taxon>Candidatus Omnitrophota</taxon>
        <taxon>Candidatus Danuiimicrobium</taxon>
    </lineage>
</organism>
<dbReference type="PANTHER" id="PTHR43566">
    <property type="entry name" value="CONSERVED PROTEIN"/>
    <property type="match status" value="1"/>
</dbReference>
<feature type="domain" description="DUF4143" evidence="2">
    <location>
        <begin position="169"/>
        <end position="329"/>
    </location>
</feature>
<evidence type="ECO:0000313" key="4">
    <source>
        <dbReference type="Proteomes" id="UP000178187"/>
    </source>
</evidence>
<dbReference type="InterPro" id="IPR027417">
    <property type="entry name" value="P-loop_NTPase"/>
</dbReference>
<gene>
    <name evidence="3" type="ORF">A3G33_10710</name>
</gene>